<dbReference type="EMBL" id="AP024488">
    <property type="protein sequence ID" value="BCS96874.1"/>
    <property type="molecule type" value="Genomic_DNA"/>
</dbReference>
<protein>
    <recommendedName>
        <fullName evidence="1">DUF362 domain-containing protein</fullName>
    </recommendedName>
</protein>
<keyword evidence="3" id="KW-1185">Reference proteome</keyword>
<dbReference type="RefSeq" id="WP_236888303.1">
    <property type="nucleotide sequence ID" value="NZ_AP024488.1"/>
</dbReference>
<dbReference type="Pfam" id="PF04015">
    <property type="entry name" value="DUF362"/>
    <property type="match status" value="1"/>
</dbReference>
<evidence type="ECO:0000313" key="3">
    <source>
        <dbReference type="Proteomes" id="UP001320148"/>
    </source>
</evidence>
<name>A0ABN6F313_9BACT</name>
<accession>A0ABN6F313</accession>
<gene>
    <name evidence="2" type="ORF">DSLASN_25060</name>
</gene>
<reference evidence="2 3" key="1">
    <citation type="submission" date="2021-02" db="EMBL/GenBank/DDBJ databases">
        <title>Complete genome of Desulfoluna sp. strain ASN36.</title>
        <authorList>
            <person name="Takahashi A."/>
            <person name="Kojima H."/>
            <person name="Fukui M."/>
        </authorList>
    </citation>
    <scope>NUCLEOTIDE SEQUENCE [LARGE SCALE GENOMIC DNA]</scope>
    <source>
        <strain evidence="2 3">ASN36</strain>
    </source>
</reference>
<dbReference type="Proteomes" id="UP001320148">
    <property type="component" value="Chromosome"/>
</dbReference>
<evidence type="ECO:0000259" key="1">
    <source>
        <dbReference type="Pfam" id="PF04015"/>
    </source>
</evidence>
<feature type="domain" description="DUF362" evidence="1">
    <location>
        <begin position="35"/>
        <end position="238"/>
    </location>
</feature>
<proteinExistence type="predicted"/>
<sequence length="252" mass="27268">MTPCMTLPFASYVDSVPEILDQSGARALVNACDAILLKPNLVTGDAFPITTHPDCVRAVITWLKSETNADIVIGEGCGDMSKETDDIYAALGYTSLSRETGVPLVDLNTAPLTRRENPSCEVFPEIYLPEIAFTHTLISLPVLKAHSLADITGSLKNMIGLAPPAHYSGQFGTWKKALFHNRMHQSIMDLNTYITPAFTLMDASVGMAEYHLGGPTCDPPVNTLIAGHDPKAVDRKAAALLGVDWRAIPHLR</sequence>
<evidence type="ECO:0000313" key="2">
    <source>
        <dbReference type="EMBL" id="BCS96874.1"/>
    </source>
</evidence>
<dbReference type="InterPro" id="IPR007160">
    <property type="entry name" value="DUF362"/>
</dbReference>
<organism evidence="2 3">
    <name type="scientific">Desulfoluna limicola</name>
    <dbReference type="NCBI Taxonomy" id="2810562"/>
    <lineage>
        <taxon>Bacteria</taxon>
        <taxon>Pseudomonadati</taxon>
        <taxon>Thermodesulfobacteriota</taxon>
        <taxon>Desulfobacteria</taxon>
        <taxon>Desulfobacterales</taxon>
        <taxon>Desulfolunaceae</taxon>
        <taxon>Desulfoluna</taxon>
    </lineage>
</organism>